<feature type="binding site" evidence="8">
    <location>
        <position position="163"/>
    </location>
    <ligand>
        <name>deamido-NAD(+)</name>
        <dbReference type="ChEBI" id="CHEBI:58437"/>
        <note>ligand shared between two neighboring subunits</note>
    </ligand>
</feature>
<evidence type="ECO:0000256" key="8">
    <source>
        <dbReference type="HAMAP-Rule" id="MF_00193"/>
    </source>
</evidence>
<dbReference type="CDD" id="cd00553">
    <property type="entry name" value="NAD_synthase"/>
    <property type="match status" value="1"/>
</dbReference>
<comment type="caution">
    <text evidence="8">Lacks conserved residue(s) required for the propagation of feature annotation.</text>
</comment>
<dbReference type="GO" id="GO:0009435">
    <property type="term" value="P:NAD+ biosynthetic process"/>
    <property type="evidence" value="ECO:0007669"/>
    <property type="project" value="UniProtKB-UniRule"/>
</dbReference>
<feature type="binding site" description="in other chain" evidence="8">
    <location>
        <position position="123"/>
    </location>
    <ligand>
        <name>deamido-NAD(+)</name>
        <dbReference type="ChEBI" id="CHEBI:58437"/>
        <note>ligand shared between two neighboring subunits</note>
    </ligand>
</feature>
<comment type="function">
    <text evidence="8">Catalyzes the ATP-dependent amidation of deamido-NAD to form NAD. Uses ammonia as a nitrogen source.</text>
</comment>
<dbReference type="GO" id="GO:0005737">
    <property type="term" value="C:cytoplasm"/>
    <property type="evidence" value="ECO:0007669"/>
    <property type="project" value="InterPro"/>
</dbReference>
<gene>
    <name evidence="8" type="primary">nadE</name>
    <name evidence="12" type="ORF">AC482_00145</name>
</gene>
<keyword evidence="2 8" id="KW-0436">Ligase</keyword>
<evidence type="ECO:0000313" key="12">
    <source>
        <dbReference type="EMBL" id="KON31599.1"/>
    </source>
</evidence>
<dbReference type="NCBIfam" id="TIGR00552">
    <property type="entry name" value="nadE"/>
    <property type="match status" value="1"/>
</dbReference>
<accession>A0A0M0BT26</accession>
<dbReference type="NCBIfam" id="NF010587">
    <property type="entry name" value="PRK13980.1"/>
    <property type="match status" value="1"/>
</dbReference>
<dbReference type="GO" id="GO:0005524">
    <property type="term" value="F:ATP binding"/>
    <property type="evidence" value="ECO:0007669"/>
    <property type="project" value="UniProtKB-UniRule"/>
</dbReference>
<keyword evidence="6 8" id="KW-0460">Magnesium</keyword>
<dbReference type="GO" id="GO:0046872">
    <property type="term" value="F:metal ion binding"/>
    <property type="evidence" value="ECO:0007669"/>
    <property type="project" value="UniProtKB-KW"/>
</dbReference>
<comment type="pathway">
    <text evidence="8">Cofactor biosynthesis; NAD(+) biosynthesis; NAD(+) from deamido-NAD(+) (ammonia route): step 1/1.</text>
</comment>
<feature type="binding site" evidence="8">
    <location>
        <position position="43"/>
    </location>
    <ligand>
        <name>Mg(2+)</name>
        <dbReference type="ChEBI" id="CHEBI:18420"/>
    </ligand>
</feature>
<dbReference type="EC" id="6.3.1.5" evidence="8 10"/>
<dbReference type="PANTHER" id="PTHR23090:SF9">
    <property type="entry name" value="GLUTAMINE-DEPENDENT NAD(+) SYNTHETASE"/>
    <property type="match status" value="1"/>
</dbReference>
<feature type="binding site" evidence="8">
    <location>
        <position position="194"/>
    </location>
    <ligand>
        <name>ATP</name>
        <dbReference type="ChEBI" id="CHEBI:30616"/>
    </ligand>
</feature>
<dbReference type="Proteomes" id="UP000037210">
    <property type="component" value="Unassembled WGS sequence"/>
</dbReference>
<feature type="binding site" evidence="8">
    <location>
        <begin position="37"/>
        <end position="44"/>
    </location>
    <ligand>
        <name>ATP</name>
        <dbReference type="ChEBI" id="CHEBI:30616"/>
    </ligand>
</feature>
<keyword evidence="3 8" id="KW-0479">Metal-binding</keyword>
<dbReference type="UniPathway" id="UPA00253">
    <property type="reaction ID" value="UER00333"/>
</dbReference>
<dbReference type="AlphaFoldDB" id="A0A0M0BT26"/>
<evidence type="ECO:0000259" key="11">
    <source>
        <dbReference type="Pfam" id="PF02540"/>
    </source>
</evidence>
<dbReference type="SUPFAM" id="SSF52402">
    <property type="entry name" value="Adenine nucleotide alpha hydrolases-like"/>
    <property type="match status" value="1"/>
</dbReference>
<dbReference type="Gene3D" id="3.40.50.620">
    <property type="entry name" value="HUPs"/>
    <property type="match status" value="1"/>
</dbReference>
<comment type="caution">
    <text evidence="12">The sequence shown here is derived from an EMBL/GenBank/DDBJ whole genome shotgun (WGS) entry which is preliminary data.</text>
</comment>
<name>A0A0M0BT26_9ARCH</name>
<comment type="catalytic activity">
    <reaction evidence="8 10">
        <text>deamido-NAD(+) + NH4(+) + ATP = AMP + diphosphate + NAD(+) + H(+)</text>
        <dbReference type="Rhea" id="RHEA:21188"/>
        <dbReference type="ChEBI" id="CHEBI:15378"/>
        <dbReference type="ChEBI" id="CHEBI:28938"/>
        <dbReference type="ChEBI" id="CHEBI:30616"/>
        <dbReference type="ChEBI" id="CHEBI:33019"/>
        <dbReference type="ChEBI" id="CHEBI:57540"/>
        <dbReference type="ChEBI" id="CHEBI:58437"/>
        <dbReference type="ChEBI" id="CHEBI:456215"/>
        <dbReference type="EC" id="6.3.1.5"/>
    </reaction>
</comment>
<evidence type="ECO:0000256" key="3">
    <source>
        <dbReference type="ARBA" id="ARBA00022723"/>
    </source>
</evidence>
<feature type="domain" description="NAD/GMP synthase" evidence="11">
    <location>
        <begin position="16"/>
        <end position="258"/>
    </location>
</feature>
<dbReference type="InterPro" id="IPR022310">
    <property type="entry name" value="NAD/GMP_synthase"/>
</dbReference>
<dbReference type="PATRIC" id="fig|1685127.3.peg.815"/>
<evidence type="ECO:0000256" key="9">
    <source>
        <dbReference type="RuleBase" id="RU003811"/>
    </source>
</evidence>
<dbReference type="GO" id="GO:0003952">
    <property type="term" value="F:NAD+ synthase (glutamine-hydrolyzing) activity"/>
    <property type="evidence" value="ECO:0007669"/>
    <property type="project" value="InterPro"/>
</dbReference>
<evidence type="ECO:0000313" key="13">
    <source>
        <dbReference type="Proteomes" id="UP000037210"/>
    </source>
</evidence>
<reference evidence="12 13" key="1">
    <citation type="submission" date="2015-06" db="EMBL/GenBank/DDBJ databases">
        <title>New insights into the roles of widespread benthic archaea in carbon and nitrogen cycling.</title>
        <authorList>
            <person name="Lazar C.S."/>
            <person name="Baker B.J."/>
            <person name="Seitz K.W."/>
            <person name="Hyde A.S."/>
            <person name="Dick G.J."/>
            <person name="Hinrichs K.-U."/>
            <person name="Teske A.P."/>
        </authorList>
    </citation>
    <scope>NUCLEOTIDE SEQUENCE [LARGE SCALE GENOMIC DNA]</scope>
    <source>
        <strain evidence="12">DG-45</strain>
    </source>
</reference>
<dbReference type="HAMAP" id="MF_00193">
    <property type="entry name" value="NadE_ammonia_dep"/>
    <property type="match status" value="1"/>
</dbReference>
<organism evidence="12 13">
    <name type="scientific">miscellaneous Crenarchaeota group-15 archaeon DG-45</name>
    <dbReference type="NCBI Taxonomy" id="1685127"/>
    <lineage>
        <taxon>Archaea</taxon>
        <taxon>Candidatus Bathyarchaeota</taxon>
        <taxon>MCG-15</taxon>
    </lineage>
</organism>
<evidence type="ECO:0000256" key="4">
    <source>
        <dbReference type="ARBA" id="ARBA00022741"/>
    </source>
</evidence>
<dbReference type="InterPro" id="IPR003694">
    <property type="entry name" value="NAD_synthase"/>
</dbReference>
<dbReference type="GO" id="GO:0004359">
    <property type="term" value="F:glutaminase activity"/>
    <property type="evidence" value="ECO:0007669"/>
    <property type="project" value="InterPro"/>
</dbReference>
<proteinExistence type="inferred from homology"/>
<dbReference type="InterPro" id="IPR022926">
    <property type="entry name" value="NH(3)-dep_NAD(+)_synth"/>
</dbReference>
<protein>
    <recommendedName>
        <fullName evidence="8 10">NH(3)-dependent NAD(+) synthetase</fullName>
        <ecNumber evidence="8 10">6.3.1.5</ecNumber>
    </recommendedName>
</protein>
<keyword evidence="4 8" id="KW-0547">Nucleotide-binding</keyword>
<feature type="binding site" evidence="8">
    <location>
        <position position="148"/>
    </location>
    <ligand>
        <name>Mg(2+)</name>
        <dbReference type="ChEBI" id="CHEBI:18420"/>
    </ligand>
</feature>
<dbReference type="FunFam" id="3.40.50.620:FF:000106">
    <property type="entry name" value="Glutamine-dependent NAD(+) synthetase"/>
    <property type="match status" value="1"/>
</dbReference>
<sequence length="268" mass="29564">MLSEDELSIDAPLVADKISQFISDQIDASGLKGAVVAVSGGIDSAVTLALTVRAIGSGRVRAVTMPERDITPPGDMEDVMRLTETLDVTCDVVEITPMIHVTCSTLPFYDASDLVSSGNVKARLRMIIAYHYANSLRSMVIGSSNKTEWLVGYFTKYGDGGVDLMPIAGLYKTQVRQLARHLGIRRSIIEKTPTAGLWPGQSDEDELGIKYEVLDVILHAWERGMDAENISRTSGVDRIGVERVLKRIKENEHKRRLPLILRLSSIRR</sequence>
<comment type="subunit">
    <text evidence="8">Homodimer.</text>
</comment>
<keyword evidence="5 8" id="KW-0067">ATP-binding</keyword>
<dbReference type="InterPro" id="IPR014729">
    <property type="entry name" value="Rossmann-like_a/b/a_fold"/>
</dbReference>
<comment type="similarity">
    <text evidence="1 8 9">Belongs to the NAD synthetase family.</text>
</comment>
<feature type="binding site" description="in other chain" evidence="8">
    <location>
        <begin position="253"/>
        <end position="254"/>
    </location>
    <ligand>
        <name>deamido-NAD(+)</name>
        <dbReference type="ChEBI" id="CHEBI:58437"/>
        <note>ligand shared between two neighboring subunits</note>
    </ligand>
</feature>
<dbReference type="GO" id="GO:0008795">
    <property type="term" value="F:NAD+ synthase activity"/>
    <property type="evidence" value="ECO:0007669"/>
    <property type="project" value="UniProtKB-UniRule"/>
</dbReference>
<feature type="binding site" evidence="8">
    <location>
        <position position="172"/>
    </location>
    <ligand>
        <name>ATP</name>
        <dbReference type="ChEBI" id="CHEBI:30616"/>
    </ligand>
</feature>
<evidence type="ECO:0000256" key="10">
    <source>
        <dbReference type="RuleBase" id="RU003812"/>
    </source>
</evidence>
<feature type="binding site" description="in other chain" evidence="8">
    <location>
        <position position="156"/>
    </location>
    <ligand>
        <name>deamido-NAD(+)</name>
        <dbReference type="ChEBI" id="CHEBI:58437"/>
        <note>ligand shared between two neighboring subunits</note>
    </ligand>
</feature>
<dbReference type="EMBL" id="LFWZ01000001">
    <property type="protein sequence ID" value="KON31599.1"/>
    <property type="molecule type" value="Genomic_DNA"/>
</dbReference>
<evidence type="ECO:0000256" key="1">
    <source>
        <dbReference type="ARBA" id="ARBA00005859"/>
    </source>
</evidence>
<evidence type="ECO:0000256" key="5">
    <source>
        <dbReference type="ARBA" id="ARBA00022840"/>
    </source>
</evidence>
<dbReference type="Pfam" id="PF02540">
    <property type="entry name" value="NAD_synthase"/>
    <property type="match status" value="1"/>
</dbReference>
<evidence type="ECO:0000256" key="2">
    <source>
        <dbReference type="ARBA" id="ARBA00022598"/>
    </source>
</evidence>
<evidence type="ECO:0000256" key="6">
    <source>
        <dbReference type="ARBA" id="ARBA00022842"/>
    </source>
</evidence>
<evidence type="ECO:0000256" key="7">
    <source>
        <dbReference type="ARBA" id="ARBA00023027"/>
    </source>
</evidence>
<dbReference type="PANTHER" id="PTHR23090">
    <property type="entry name" value="NH 3 /GLUTAMINE-DEPENDENT NAD + SYNTHETASE"/>
    <property type="match status" value="1"/>
</dbReference>
<keyword evidence="7 8" id="KW-0520">NAD</keyword>